<dbReference type="InterPro" id="IPR040003">
    <property type="entry name" value="PG18-like"/>
</dbReference>
<sequence length="170" mass="18567">MTTASASASLTTVCGSSSLWFQSPFPRPLRQSVQAWSPKCLPTSHPRRGTVVCSNRTPTPFSENDRKTVLDAFFLGKALAETLNERIESNVGEALSVLGRWQAEQQKQIQDFQEEVIIRAKKAKEKAALEAMGEKGVLSKPLAASSDTLTSVSRSPDSKTEDPLDESLKD</sequence>
<feature type="region of interest" description="Disordered" evidence="1">
    <location>
        <begin position="129"/>
        <end position="170"/>
    </location>
</feature>
<feature type="compositionally biased region" description="Polar residues" evidence="1">
    <location>
        <begin position="145"/>
        <end position="155"/>
    </location>
</feature>
<evidence type="ECO:0000313" key="2">
    <source>
        <dbReference type="EMBL" id="WOL07466.1"/>
    </source>
</evidence>
<evidence type="ECO:0000256" key="1">
    <source>
        <dbReference type="SAM" id="MobiDB-lite"/>
    </source>
</evidence>
<organism evidence="2 3">
    <name type="scientific">Canna indica</name>
    <name type="common">Indian-shot</name>
    <dbReference type="NCBI Taxonomy" id="4628"/>
    <lineage>
        <taxon>Eukaryota</taxon>
        <taxon>Viridiplantae</taxon>
        <taxon>Streptophyta</taxon>
        <taxon>Embryophyta</taxon>
        <taxon>Tracheophyta</taxon>
        <taxon>Spermatophyta</taxon>
        <taxon>Magnoliopsida</taxon>
        <taxon>Liliopsida</taxon>
        <taxon>Zingiberales</taxon>
        <taxon>Cannaceae</taxon>
        <taxon>Canna</taxon>
    </lineage>
</organism>
<dbReference type="Pfam" id="PF20711">
    <property type="entry name" value="DUF6825"/>
    <property type="match status" value="1"/>
</dbReference>
<name>A0AAQ3KKP2_9LILI</name>
<dbReference type="AlphaFoldDB" id="A0AAQ3KKP2"/>
<protein>
    <submittedName>
        <fullName evidence="2">Uncharacterized protein</fullName>
    </submittedName>
</protein>
<gene>
    <name evidence="2" type="ORF">Cni_G16207</name>
</gene>
<dbReference type="PANTHER" id="PTHR35745">
    <property type="entry name" value="BNACNNG14650D PROTEIN"/>
    <property type="match status" value="1"/>
</dbReference>
<proteinExistence type="predicted"/>
<evidence type="ECO:0000313" key="3">
    <source>
        <dbReference type="Proteomes" id="UP001327560"/>
    </source>
</evidence>
<reference evidence="2 3" key="1">
    <citation type="submission" date="2023-10" db="EMBL/GenBank/DDBJ databases">
        <title>Chromosome-scale genome assembly provides insights into flower coloration mechanisms of Canna indica.</title>
        <authorList>
            <person name="Li C."/>
        </authorList>
    </citation>
    <scope>NUCLEOTIDE SEQUENCE [LARGE SCALE GENOMIC DNA]</scope>
    <source>
        <tissue evidence="2">Flower</tissue>
    </source>
</reference>
<keyword evidence="3" id="KW-1185">Reference proteome</keyword>
<dbReference type="Proteomes" id="UP001327560">
    <property type="component" value="Chromosome 5"/>
</dbReference>
<dbReference type="GO" id="GO:0010027">
    <property type="term" value="P:thylakoid membrane organization"/>
    <property type="evidence" value="ECO:0007669"/>
    <property type="project" value="InterPro"/>
</dbReference>
<dbReference type="PANTHER" id="PTHR35745:SF1">
    <property type="entry name" value="OS04G0513000 PROTEIN"/>
    <property type="match status" value="1"/>
</dbReference>
<feature type="compositionally biased region" description="Basic and acidic residues" evidence="1">
    <location>
        <begin position="156"/>
        <end position="170"/>
    </location>
</feature>
<dbReference type="EMBL" id="CP136894">
    <property type="protein sequence ID" value="WOL07466.1"/>
    <property type="molecule type" value="Genomic_DNA"/>
</dbReference>
<accession>A0AAQ3KKP2</accession>
<dbReference type="GO" id="GO:0009535">
    <property type="term" value="C:chloroplast thylakoid membrane"/>
    <property type="evidence" value="ECO:0007669"/>
    <property type="project" value="TreeGrafter"/>
</dbReference>